<comment type="caution">
    <text evidence="1">The sequence shown here is derived from an EMBL/GenBank/DDBJ whole genome shotgun (WGS) entry which is preliminary data.</text>
</comment>
<proteinExistence type="predicted"/>
<keyword evidence="2" id="KW-1185">Reference proteome</keyword>
<reference evidence="1" key="1">
    <citation type="submission" date="2022-08" db="EMBL/GenBank/DDBJ databases">
        <title>Genome analysis of Corynebacteriales strain.</title>
        <authorList>
            <person name="Lee S.D."/>
        </authorList>
    </citation>
    <scope>NUCLEOTIDE SEQUENCE</scope>
    <source>
        <strain evidence="1">D3-21</strain>
    </source>
</reference>
<dbReference type="EMBL" id="JANRHA010000012">
    <property type="protein sequence ID" value="MDG3016343.1"/>
    <property type="molecule type" value="Genomic_DNA"/>
</dbReference>
<dbReference type="AlphaFoldDB" id="A0A9X4RF76"/>
<dbReference type="SUPFAM" id="SSF55961">
    <property type="entry name" value="Bet v1-like"/>
    <property type="match status" value="1"/>
</dbReference>
<dbReference type="Pfam" id="PF10698">
    <property type="entry name" value="DUF2505"/>
    <property type="match status" value="1"/>
</dbReference>
<dbReference type="Proteomes" id="UP001152755">
    <property type="component" value="Unassembled WGS sequence"/>
</dbReference>
<dbReference type="RefSeq" id="WP_277831417.1">
    <property type="nucleotide sequence ID" value="NZ_JAAIVF010000002.1"/>
</dbReference>
<organism evidence="1 2">
    <name type="scientific">Speluncibacter jeojiensis</name>
    <dbReference type="NCBI Taxonomy" id="2710754"/>
    <lineage>
        <taxon>Bacteria</taxon>
        <taxon>Bacillati</taxon>
        <taxon>Actinomycetota</taxon>
        <taxon>Actinomycetes</taxon>
        <taxon>Mycobacteriales</taxon>
        <taxon>Speluncibacteraceae</taxon>
        <taxon>Speluncibacter</taxon>
    </lineage>
</organism>
<name>A0A9X4RF76_9ACTN</name>
<protein>
    <submittedName>
        <fullName evidence="1">DUF2505 domain-containing protein</fullName>
    </submittedName>
</protein>
<sequence>MARRIDYSARLPFSADRVYAALSDRDYWDGLMAEMRELTPTSHVESLTVEDSGIAVHLTQVIPRETLPTIAQTVMKKDLVITRKASYGPFDGDTAKGEFSASIPAGPGALDGTIELFNTPTGSTLRTSPEAKVFIPFVGSKLEQLMLVNLVDLFRAEAEFTEKWLSDRA</sequence>
<dbReference type="InterPro" id="IPR019639">
    <property type="entry name" value="DUF2505"/>
</dbReference>
<evidence type="ECO:0000313" key="2">
    <source>
        <dbReference type="Proteomes" id="UP001152755"/>
    </source>
</evidence>
<gene>
    <name evidence="1" type="ORF">NVS88_17445</name>
</gene>
<evidence type="ECO:0000313" key="1">
    <source>
        <dbReference type="EMBL" id="MDG3016343.1"/>
    </source>
</evidence>
<accession>A0A9X4RF76</accession>